<feature type="region of interest" description="Disordered" evidence="1">
    <location>
        <begin position="99"/>
        <end position="121"/>
    </location>
</feature>
<reference evidence="3" key="1">
    <citation type="submission" date="2021-01" db="EMBL/GenBank/DDBJ databases">
        <authorList>
            <person name="Corre E."/>
            <person name="Pelletier E."/>
            <person name="Niang G."/>
            <person name="Scheremetjew M."/>
            <person name="Finn R."/>
            <person name="Kale V."/>
            <person name="Holt S."/>
            <person name="Cochrane G."/>
            <person name="Meng A."/>
            <person name="Brown T."/>
            <person name="Cohen L."/>
        </authorList>
    </citation>
    <scope>NUCLEOTIDE SEQUENCE</scope>
    <source>
        <strain evidence="3">CCMP1452</strain>
    </source>
</reference>
<dbReference type="EMBL" id="HBHI01023968">
    <property type="protein sequence ID" value="CAD9690386.1"/>
    <property type="molecule type" value="Transcribed_RNA"/>
</dbReference>
<keyword evidence="2" id="KW-0812">Transmembrane</keyword>
<dbReference type="AlphaFoldDB" id="A0A7S2WIB9"/>
<evidence type="ECO:0000256" key="2">
    <source>
        <dbReference type="SAM" id="Phobius"/>
    </source>
</evidence>
<evidence type="ECO:0000313" key="3">
    <source>
        <dbReference type="EMBL" id="CAD9690386.1"/>
    </source>
</evidence>
<feature type="transmembrane region" description="Helical" evidence="2">
    <location>
        <begin position="12"/>
        <end position="31"/>
    </location>
</feature>
<protein>
    <submittedName>
        <fullName evidence="3">Uncharacterized protein</fullName>
    </submittedName>
</protein>
<gene>
    <name evidence="3" type="ORF">EANT1437_LOCUS12294</name>
</gene>
<organism evidence="3">
    <name type="scientific">Eucampia antarctica</name>
    <dbReference type="NCBI Taxonomy" id="49252"/>
    <lineage>
        <taxon>Eukaryota</taxon>
        <taxon>Sar</taxon>
        <taxon>Stramenopiles</taxon>
        <taxon>Ochrophyta</taxon>
        <taxon>Bacillariophyta</taxon>
        <taxon>Mediophyceae</taxon>
        <taxon>Biddulphiophycidae</taxon>
        <taxon>Hemiaulales</taxon>
        <taxon>Hemiaulaceae</taxon>
        <taxon>Eucampia</taxon>
    </lineage>
</organism>
<proteinExistence type="predicted"/>
<accession>A0A7S2WIB9</accession>
<keyword evidence="2" id="KW-0472">Membrane</keyword>
<name>A0A7S2WIB9_9STRA</name>
<sequence>MVQNTQKERRHCLIGTNVWHCFMILLLLNPIQVCSFNPLLPLKLVRTPQLTSVSRPYYSRGALYMSEGSSKEQEIAALEEQLRLLKEEDEKNKISDENQVVSNNEGGGDEQAYLGRLTPDIPTPMNEMLSESWKEENEASSADNENGIVSSLIKVGGAVLLIISLALASQVPVGQEDFSKYSYKNPTSSSIDLGDLNPVKSVKTTAIALDDVTPSGDTVDDTP</sequence>
<keyword evidence="2" id="KW-1133">Transmembrane helix</keyword>
<evidence type="ECO:0000256" key="1">
    <source>
        <dbReference type="SAM" id="MobiDB-lite"/>
    </source>
</evidence>